<evidence type="ECO:0000256" key="1">
    <source>
        <dbReference type="PIRSR" id="PIRSR037031-50"/>
    </source>
</evidence>
<evidence type="ECO:0000256" key="2">
    <source>
        <dbReference type="PIRSR" id="PIRSR037031-51"/>
    </source>
</evidence>
<dbReference type="EMBL" id="SWCI01000001">
    <property type="protein sequence ID" value="TKB51328.1"/>
    <property type="molecule type" value="Genomic_DNA"/>
</dbReference>
<dbReference type="InterPro" id="IPR036249">
    <property type="entry name" value="Thioredoxin-like_sf"/>
</dbReference>
<dbReference type="Proteomes" id="UP000305674">
    <property type="component" value="Unassembled WGS sequence"/>
</dbReference>
<dbReference type="InterPro" id="IPR012336">
    <property type="entry name" value="Thioredoxin-like_fold"/>
</dbReference>
<accession>A0A4U1BMH2</accession>
<dbReference type="SUPFAM" id="SSF52833">
    <property type="entry name" value="Thioredoxin-like"/>
    <property type="match status" value="1"/>
</dbReference>
<feature type="domain" description="Thioredoxin-like fold" evidence="3">
    <location>
        <begin position="1"/>
        <end position="75"/>
    </location>
</feature>
<sequence>MKIEILGSGCKKCHTLAEMVDTRAKELGLEFQLEHVTDMGRILDYGVMRTPAIVIDGEVKHSGSLPERAELDALLNRG</sequence>
<dbReference type="Gene3D" id="3.40.30.10">
    <property type="entry name" value="Glutaredoxin"/>
    <property type="match status" value="1"/>
</dbReference>
<dbReference type="AlphaFoldDB" id="A0A4U1BMH2"/>
<evidence type="ECO:0000313" key="4">
    <source>
        <dbReference type="EMBL" id="TKB51328.1"/>
    </source>
</evidence>
<feature type="active site" description="Nucleophile" evidence="1">
    <location>
        <position position="10"/>
    </location>
</feature>
<dbReference type="Pfam" id="PF13192">
    <property type="entry name" value="Thioredoxin_3"/>
    <property type="match status" value="1"/>
</dbReference>
<proteinExistence type="predicted"/>
<dbReference type="PIRSF" id="PIRSF037031">
    <property type="entry name" value="Redox_disulphide_2"/>
    <property type="match status" value="1"/>
</dbReference>
<dbReference type="NCBIfam" id="TIGR00412">
    <property type="entry name" value="redox_disulf_2"/>
    <property type="match status" value="1"/>
</dbReference>
<keyword evidence="2" id="KW-0676">Redox-active center</keyword>
<reference evidence="4 5" key="1">
    <citation type="submission" date="2019-04" db="EMBL/GenBank/DDBJ databases">
        <authorList>
            <person name="Hwang J.C."/>
        </authorList>
    </citation>
    <scope>NUCLEOTIDE SEQUENCE [LARGE SCALE GENOMIC DNA]</scope>
    <source>
        <strain evidence="4 5">IMCC35001</strain>
    </source>
</reference>
<protein>
    <submittedName>
        <fullName evidence="4">Thioredoxin family protein</fullName>
    </submittedName>
</protein>
<organism evidence="4 5">
    <name type="scientific">Ferrimonas sediminicola</name>
    <dbReference type="NCBI Taxonomy" id="2569538"/>
    <lineage>
        <taxon>Bacteria</taxon>
        <taxon>Pseudomonadati</taxon>
        <taxon>Pseudomonadota</taxon>
        <taxon>Gammaproteobacteria</taxon>
        <taxon>Alteromonadales</taxon>
        <taxon>Ferrimonadaceae</taxon>
        <taxon>Ferrimonas</taxon>
    </lineage>
</organism>
<name>A0A4U1BMH2_9GAMM</name>
<feature type="disulfide bond" description="Redox-active" evidence="2">
    <location>
        <begin position="10"/>
        <end position="13"/>
    </location>
</feature>
<comment type="caution">
    <text evidence="4">The sequence shown here is derived from an EMBL/GenBank/DDBJ whole genome shotgun (WGS) entry which is preliminary data.</text>
</comment>
<dbReference type="PANTHER" id="PTHR36450">
    <property type="entry name" value="THIOREDOXIN"/>
    <property type="match status" value="1"/>
</dbReference>
<dbReference type="OrthoDB" id="9800630at2"/>
<dbReference type="PANTHER" id="PTHR36450:SF1">
    <property type="entry name" value="THIOREDOXIN"/>
    <property type="match status" value="1"/>
</dbReference>
<evidence type="ECO:0000313" key="5">
    <source>
        <dbReference type="Proteomes" id="UP000305674"/>
    </source>
</evidence>
<keyword evidence="2" id="KW-1015">Disulfide bond</keyword>
<keyword evidence="5" id="KW-1185">Reference proteome</keyword>
<feature type="active site" description="Nucleophile" evidence="1">
    <location>
        <position position="13"/>
    </location>
</feature>
<dbReference type="InterPro" id="IPR005243">
    <property type="entry name" value="THIRX-like_proc"/>
</dbReference>
<dbReference type="RefSeq" id="WP_136850781.1">
    <property type="nucleotide sequence ID" value="NZ_SWCI01000001.1"/>
</dbReference>
<evidence type="ECO:0000259" key="3">
    <source>
        <dbReference type="Pfam" id="PF13192"/>
    </source>
</evidence>
<gene>
    <name evidence="4" type="ORF">FCL40_01865</name>
</gene>